<evidence type="ECO:0000313" key="1">
    <source>
        <dbReference type="EMBL" id="CAF5165995.1"/>
    </source>
</evidence>
<evidence type="ECO:0000313" key="2">
    <source>
        <dbReference type="EMBL" id="CAF5225063.1"/>
    </source>
</evidence>
<sequence>DLILVKRSWRTGFLRFLWQVAKDGRLISDLPNVERYCVREVFIRPKCKHRKASGNLTCDGELISGDEIKIRIHRQVLNLFASGIQFDKIEEKNPIKNSKQRKCCPFFPIRRKHQEEGI</sequence>
<comment type="caution">
    <text evidence="1">The sequence shown here is derived from an EMBL/GenBank/DDBJ whole genome shotgun (WGS) entry which is preliminary data.</text>
</comment>
<dbReference type="SUPFAM" id="SSF111331">
    <property type="entry name" value="NAD kinase/diacylglycerol kinase-like"/>
    <property type="match status" value="1"/>
</dbReference>
<dbReference type="Proteomes" id="UP000681967">
    <property type="component" value="Unassembled WGS sequence"/>
</dbReference>
<dbReference type="EMBL" id="CAJOBJ010374849">
    <property type="protein sequence ID" value="CAF5225063.1"/>
    <property type="molecule type" value="Genomic_DNA"/>
</dbReference>
<proteinExistence type="predicted"/>
<feature type="non-terminal residue" evidence="1">
    <location>
        <position position="1"/>
    </location>
</feature>
<dbReference type="Proteomes" id="UP000681720">
    <property type="component" value="Unassembled WGS sequence"/>
</dbReference>
<evidence type="ECO:0000313" key="3">
    <source>
        <dbReference type="Proteomes" id="UP000681967"/>
    </source>
</evidence>
<dbReference type="InterPro" id="IPR016064">
    <property type="entry name" value="NAD/diacylglycerol_kinase_sf"/>
</dbReference>
<accession>A0A8S3GRE0</accession>
<dbReference type="Gene3D" id="2.60.200.40">
    <property type="match status" value="1"/>
</dbReference>
<name>A0A8S3GRE0_9BILA</name>
<gene>
    <name evidence="1" type="ORF">BYL167_LOCUS75938</name>
    <name evidence="2" type="ORF">GIL414_LOCUS86419</name>
</gene>
<organism evidence="1 3">
    <name type="scientific">Rotaria magnacalcarata</name>
    <dbReference type="NCBI Taxonomy" id="392030"/>
    <lineage>
        <taxon>Eukaryota</taxon>
        <taxon>Metazoa</taxon>
        <taxon>Spiralia</taxon>
        <taxon>Gnathifera</taxon>
        <taxon>Rotifera</taxon>
        <taxon>Eurotatoria</taxon>
        <taxon>Bdelloidea</taxon>
        <taxon>Philodinida</taxon>
        <taxon>Philodinidae</taxon>
        <taxon>Rotaria</taxon>
    </lineage>
</organism>
<protein>
    <submittedName>
        <fullName evidence="1">Uncharacterized protein</fullName>
    </submittedName>
</protein>
<dbReference type="EMBL" id="CAJOBH010272723">
    <property type="protein sequence ID" value="CAF5165995.1"/>
    <property type="molecule type" value="Genomic_DNA"/>
</dbReference>
<dbReference type="AlphaFoldDB" id="A0A8S3GRE0"/>
<reference evidence="1" key="1">
    <citation type="submission" date="2021-02" db="EMBL/GenBank/DDBJ databases">
        <authorList>
            <person name="Nowell W R."/>
        </authorList>
    </citation>
    <scope>NUCLEOTIDE SEQUENCE</scope>
</reference>